<keyword evidence="4 13" id="KW-0963">Cytoplasm</keyword>
<evidence type="ECO:0000313" key="16">
    <source>
        <dbReference type="Proteomes" id="UP000296144"/>
    </source>
</evidence>
<evidence type="ECO:0000256" key="3">
    <source>
        <dbReference type="ARBA" id="ARBA00011209"/>
    </source>
</evidence>
<evidence type="ECO:0000256" key="9">
    <source>
        <dbReference type="ARBA" id="ARBA00022842"/>
    </source>
</evidence>
<evidence type="ECO:0000256" key="1">
    <source>
        <dbReference type="ARBA" id="ARBA00004496"/>
    </source>
</evidence>
<dbReference type="InterPro" id="IPR006195">
    <property type="entry name" value="aa-tRNA-synth_II"/>
</dbReference>
<evidence type="ECO:0000313" key="15">
    <source>
        <dbReference type="EMBL" id="PPI86810.1"/>
    </source>
</evidence>
<dbReference type="HAMAP" id="MF_00281">
    <property type="entry name" value="Phe_tRNA_synth_alpha1"/>
    <property type="match status" value="1"/>
</dbReference>
<sequence length="328" mass="38561">MCKKLSNLIDEALINIENSQDINSLELIKIKYLGKKGYITQLLNSLSEIPDKKRLIEAKRLNKAKQKIISHINNHKYKLECISLNLRLSHEHIDISLPGRRIDNGGLHPITTTMDRIEIFFNRLGFNIVNGFEIEDKYYNFDALNIPEHHPARTNNDTFWLDEINLLRTQTSGVQIRIMKQEKPPIRIISSGRVYRKDYDQSHTPMFHQVEGLLIDKNISFANLKKIIYDFLYKFFGNNVKIRFRPSYFPFTEPSAEFDIMNKHNKWLEVLGCGLVNPKILIDMNIDPDIYSGFAFGMGVERIAMLRYEIKDLRSFFENDLRFLKQFR</sequence>
<dbReference type="GO" id="GO:0005524">
    <property type="term" value="F:ATP binding"/>
    <property type="evidence" value="ECO:0007669"/>
    <property type="project" value="UniProtKB-UniRule"/>
</dbReference>
<dbReference type="RefSeq" id="WP_136129975.1">
    <property type="nucleotide sequence ID" value="NZ_PDKU01000001.1"/>
</dbReference>
<keyword evidence="16" id="KW-1185">Reference proteome</keyword>
<evidence type="ECO:0000256" key="5">
    <source>
        <dbReference type="ARBA" id="ARBA00022598"/>
    </source>
</evidence>
<protein>
    <recommendedName>
        <fullName evidence="13">Phenylalanine--tRNA ligase alpha subunit</fullName>
        <ecNumber evidence="13">6.1.1.20</ecNumber>
    </recommendedName>
    <alternativeName>
        <fullName evidence="13">Phenylalanyl-tRNA synthetase alpha subunit</fullName>
        <shortName evidence="13">PheRS</shortName>
    </alternativeName>
</protein>
<dbReference type="PANTHER" id="PTHR11538:SF41">
    <property type="entry name" value="PHENYLALANINE--TRNA LIGASE, MITOCHONDRIAL"/>
    <property type="match status" value="1"/>
</dbReference>
<accession>A0A2P5SWY3</accession>
<dbReference type="PROSITE" id="PS50862">
    <property type="entry name" value="AA_TRNA_LIGASE_II"/>
    <property type="match status" value="1"/>
</dbReference>
<dbReference type="InterPro" id="IPR045864">
    <property type="entry name" value="aa-tRNA-synth_II/BPL/LPL"/>
</dbReference>
<dbReference type="InterPro" id="IPR010978">
    <property type="entry name" value="tRNA-bd_arm"/>
</dbReference>
<feature type="binding site" evidence="13">
    <location>
        <position position="253"/>
    </location>
    <ligand>
        <name>Mg(2+)</name>
        <dbReference type="ChEBI" id="CHEBI:18420"/>
        <note>shared with beta subunit</note>
    </ligand>
</feature>
<dbReference type="EMBL" id="PDKU01000001">
    <property type="protein sequence ID" value="PPI86810.1"/>
    <property type="molecule type" value="Genomic_DNA"/>
</dbReference>
<evidence type="ECO:0000256" key="7">
    <source>
        <dbReference type="ARBA" id="ARBA00022741"/>
    </source>
</evidence>
<comment type="subunit">
    <text evidence="3 13">Tetramer of two alpha and two beta subunits.</text>
</comment>
<reference evidence="15 16" key="1">
    <citation type="journal article" date="2018" name="Genome Biol. Evol.">
        <title>Cladogenesis and Genomic Streamlining in Extracellular Endosymbionts of Tropical Stink Bugs.</title>
        <authorList>
            <person name="Otero-Bravo A."/>
            <person name="Goffredi S."/>
            <person name="Sabree Z.L."/>
        </authorList>
    </citation>
    <scope>NUCLEOTIDE SEQUENCE [LARGE SCALE GENOMIC DNA]</scope>
    <source>
        <strain evidence="15 16">SoEL</strain>
    </source>
</reference>
<dbReference type="GO" id="GO:0000287">
    <property type="term" value="F:magnesium ion binding"/>
    <property type="evidence" value="ECO:0007669"/>
    <property type="project" value="UniProtKB-UniRule"/>
</dbReference>
<dbReference type="Gene3D" id="3.30.930.10">
    <property type="entry name" value="Bira Bifunctional Protein, Domain 2"/>
    <property type="match status" value="1"/>
</dbReference>
<dbReference type="GO" id="GO:0004826">
    <property type="term" value="F:phenylalanine-tRNA ligase activity"/>
    <property type="evidence" value="ECO:0007669"/>
    <property type="project" value="UniProtKB-UniRule"/>
</dbReference>
<dbReference type="OrthoDB" id="9800719at2"/>
<organism evidence="15 16">
    <name type="scientific">Candidatus Pantoea edessiphila</name>
    <dbReference type="NCBI Taxonomy" id="2044610"/>
    <lineage>
        <taxon>Bacteria</taxon>
        <taxon>Pseudomonadati</taxon>
        <taxon>Pseudomonadota</taxon>
        <taxon>Gammaproteobacteria</taxon>
        <taxon>Enterobacterales</taxon>
        <taxon>Erwiniaceae</taxon>
        <taxon>Pantoea</taxon>
    </lineage>
</organism>
<dbReference type="NCBIfam" id="TIGR00468">
    <property type="entry name" value="pheS"/>
    <property type="match status" value="1"/>
</dbReference>
<dbReference type="InterPro" id="IPR004188">
    <property type="entry name" value="Phe-tRNA_ligase_II_N"/>
</dbReference>
<evidence type="ECO:0000256" key="4">
    <source>
        <dbReference type="ARBA" id="ARBA00022490"/>
    </source>
</evidence>
<dbReference type="InterPro" id="IPR002319">
    <property type="entry name" value="Phenylalanyl-tRNA_Synthase"/>
</dbReference>
<name>A0A2P5SWY3_9GAMM</name>
<keyword evidence="5 13" id="KW-0436">Ligase</keyword>
<evidence type="ECO:0000256" key="11">
    <source>
        <dbReference type="ARBA" id="ARBA00023146"/>
    </source>
</evidence>
<dbReference type="PANTHER" id="PTHR11538">
    <property type="entry name" value="PHENYLALANYL-TRNA SYNTHETASE"/>
    <property type="match status" value="1"/>
</dbReference>
<dbReference type="InterPro" id="IPR004529">
    <property type="entry name" value="Phe-tRNA-synth_IIc_asu"/>
</dbReference>
<dbReference type="GO" id="GO:0006432">
    <property type="term" value="P:phenylalanyl-tRNA aminoacylation"/>
    <property type="evidence" value="ECO:0007669"/>
    <property type="project" value="UniProtKB-UniRule"/>
</dbReference>
<keyword evidence="6 13" id="KW-0479">Metal-binding</keyword>
<dbReference type="AlphaFoldDB" id="A0A2P5SWY3"/>
<proteinExistence type="inferred from homology"/>
<gene>
    <name evidence="13" type="primary">pheS</name>
    <name evidence="15" type="ORF">CRV10_00960</name>
</gene>
<dbReference type="Pfam" id="PF02912">
    <property type="entry name" value="Phe_tRNA-synt_N"/>
    <property type="match status" value="1"/>
</dbReference>
<comment type="catalytic activity">
    <reaction evidence="12 13">
        <text>tRNA(Phe) + L-phenylalanine + ATP = L-phenylalanyl-tRNA(Phe) + AMP + diphosphate + H(+)</text>
        <dbReference type="Rhea" id="RHEA:19413"/>
        <dbReference type="Rhea" id="RHEA-COMP:9668"/>
        <dbReference type="Rhea" id="RHEA-COMP:9699"/>
        <dbReference type="ChEBI" id="CHEBI:15378"/>
        <dbReference type="ChEBI" id="CHEBI:30616"/>
        <dbReference type="ChEBI" id="CHEBI:33019"/>
        <dbReference type="ChEBI" id="CHEBI:58095"/>
        <dbReference type="ChEBI" id="CHEBI:78442"/>
        <dbReference type="ChEBI" id="CHEBI:78531"/>
        <dbReference type="ChEBI" id="CHEBI:456215"/>
        <dbReference type="EC" id="6.1.1.20"/>
    </reaction>
</comment>
<dbReference type="CDD" id="cd00496">
    <property type="entry name" value="PheRS_alpha_core"/>
    <property type="match status" value="1"/>
</dbReference>
<evidence type="ECO:0000256" key="6">
    <source>
        <dbReference type="ARBA" id="ARBA00022723"/>
    </source>
</evidence>
<evidence type="ECO:0000256" key="2">
    <source>
        <dbReference type="ARBA" id="ARBA00010207"/>
    </source>
</evidence>
<evidence type="ECO:0000259" key="14">
    <source>
        <dbReference type="PROSITE" id="PS50862"/>
    </source>
</evidence>
<feature type="domain" description="Aminoacyl-transfer RNA synthetases class-II family profile" evidence="14">
    <location>
        <begin position="167"/>
        <end position="326"/>
    </location>
</feature>
<keyword evidence="7 13" id="KW-0547">Nucleotide-binding</keyword>
<evidence type="ECO:0000256" key="10">
    <source>
        <dbReference type="ARBA" id="ARBA00022917"/>
    </source>
</evidence>
<keyword evidence="11 13" id="KW-0030">Aminoacyl-tRNA synthetase</keyword>
<dbReference type="Pfam" id="PF01409">
    <property type="entry name" value="tRNA-synt_2d"/>
    <property type="match status" value="1"/>
</dbReference>
<comment type="cofactor">
    <cofactor evidence="13">
        <name>Mg(2+)</name>
        <dbReference type="ChEBI" id="CHEBI:18420"/>
    </cofactor>
    <text evidence="13">Binds 2 magnesium ions per tetramer.</text>
</comment>
<dbReference type="EC" id="6.1.1.20" evidence="13"/>
<dbReference type="GO" id="GO:0005737">
    <property type="term" value="C:cytoplasm"/>
    <property type="evidence" value="ECO:0007669"/>
    <property type="project" value="UniProtKB-SubCell"/>
</dbReference>
<evidence type="ECO:0000256" key="12">
    <source>
        <dbReference type="ARBA" id="ARBA00049255"/>
    </source>
</evidence>
<keyword evidence="8 13" id="KW-0067">ATP-binding</keyword>
<keyword evidence="10 13" id="KW-0648">Protein biosynthesis</keyword>
<keyword evidence="9 13" id="KW-0460">Magnesium</keyword>
<dbReference type="SUPFAM" id="SSF55681">
    <property type="entry name" value="Class II aaRS and biotin synthetases"/>
    <property type="match status" value="1"/>
</dbReference>
<comment type="subcellular location">
    <subcellularLocation>
        <location evidence="1 13">Cytoplasm</location>
    </subcellularLocation>
</comment>
<evidence type="ECO:0000256" key="13">
    <source>
        <dbReference type="HAMAP-Rule" id="MF_00281"/>
    </source>
</evidence>
<comment type="similarity">
    <text evidence="2 13">Belongs to the class-II aminoacyl-tRNA synthetase family. Phe-tRNA synthetase alpha subunit type 1 subfamily.</text>
</comment>
<dbReference type="InterPro" id="IPR022911">
    <property type="entry name" value="Phe_tRNA_ligase_alpha1_bac"/>
</dbReference>
<dbReference type="GO" id="GO:0000049">
    <property type="term" value="F:tRNA binding"/>
    <property type="evidence" value="ECO:0007669"/>
    <property type="project" value="InterPro"/>
</dbReference>
<dbReference type="FunFam" id="3.30.930.10:FF:000003">
    <property type="entry name" value="Phenylalanine--tRNA ligase alpha subunit"/>
    <property type="match status" value="1"/>
</dbReference>
<comment type="caution">
    <text evidence="15">The sequence shown here is derived from an EMBL/GenBank/DDBJ whole genome shotgun (WGS) entry which is preliminary data.</text>
</comment>
<evidence type="ECO:0000256" key="8">
    <source>
        <dbReference type="ARBA" id="ARBA00022840"/>
    </source>
</evidence>
<dbReference type="Proteomes" id="UP000296144">
    <property type="component" value="Unassembled WGS sequence"/>
</dbReference>
<dbReference type="SUPFAM" id="SSF46589">
    <property type="entry name" value="tRNA-binding arm"/>
    <property type="match status" value="1"/>
</dbReference>